<dbReference type="PANTHER" id="PTHR36195">
    <property type="entry name" value="DOMAIN PROTEIN, PUTATIVE (AFU_ORTHOLOGUE AFUA_5G01990)-RELATED-RELATED"/>
    <property type="match status" value="1"/>
</dbReference>
<dbReference type="Proteomes" id="UP001610334">
    <property type="component" value="Unassembled WGS sequence"/>
</dbReference>
<keyword evidence="2" id="KW-1185">Reference proteome</keyword>
<protein>
    <submittedName>
        <fullName evidence="1">Uncharacterized protein</fullName>
    </submittedName>
</protein>
<dbReference type="Pfam" id="PF04681">
    <property type="entry name" value="Bys1"/>
    <property type="match status" value="1"/>
</dbReference>
<comment type="caution">
    <text evidence="1">The sequence shown here is derived from an EMBL/GenBank/DDBJ whole genome shotgun (WGS) entry which is preliminary data.</text>
</comment>
<proteinExistence type="predicted"/>
<gene>
    <name evidence="1" type="ORF">BJX63DRAFT_427399</name>
</gene>
<evidence type="ECO:0000313" key="1">
    <source>
        <dbReference type="EMBL" id="KAL2822049.1"/>
    </source>
</evidence>
<evidence type="ECO:0000313" key="2">
    <source>
        <dbReference type="Proteomes" id="UP001610334"/>
    </source>
</evidence>
<dbReference type="InterPro" id="IPR006771">
    <property type="entry name" value="CetA-like"/>
</dbReference>
<accession>A0ABR4I2T2</accession>
<sequence length="170" mass="19048">MRFPSFLTISTSLAVPFAISTNHLIQMTEMKTMMAPNETALGHAIVFNRCHGPVYLWSVGENISPQRMIHPNQSYTELFRRDHKTGGIALKITRAKDGLYTSAPQTVFAYNLVENLIWYDLSDVFGDPFMGEYVSLLPSEPVIRWGEGVPPRGSQVRVLDATTDLVLTIC</sequence>
<organism evidence="1 2">
    <name type="scientific">Aspergillus granulosus</name>
    <dbReference type="NCBI Taxonomy" id="176169"/>
    <lineage>
        <taxon>Eukaryota</taxon>
        <taxon>Fungi</taxon>
        <taxon>Dikarya</taxon>
        <taxon>Ascomycota</taxon>
        <taxon>Pezizomycotina</taxon>
        <taxon>Eurotiomycetes</taxon>
        <taxon>Eurotiomycetidae</taxon>
        <taxon>Eurotiales</taxon>
        <taxon>Aspergillaceae</taxon>
        <taxon>Aspergillus</taxon>
        <taxon>Aspergillus subgen. Nidulantes</taxon>
    </lineage>
</organism>
<name>A0ABR4I2T2_9EURO</name>
<dbReference type="EMBL" id="JBFXLT010000003">
    <property type="protein sequence ID" value="KAL2822049.1"/>
    <property type="molecule type" value="Genomic_DNA"/>
</dbReference>
<reference evidence="1 2" key="1">
    <citation type="submission" date="2024-07" db="EMBL/GenBank/DDBJ databases">
        <title>Section-level genome sequencing and comparative genomics of Aspergillus sections Usti and Cavernicolus.</title>
        <authorList>
            <consortium name="Lawrence Berkeley National Laboratory"/>
            <person name="Nybo J.L."/>
            <person name="Vesth T.C."/>
            <person name="Theobald S."/>
            <person name="Frisvad J.C."/>
            <person name="Larsen T.O."/>
            <person name="Kjaerboelling I."/>
            <person name="Rothschild-Mancinelli K."/>
            <person name="Lyhne E.K."/>
            <person name="Kogle M.E."/>
            <person name="Barry K."/>
            <person name="Clum A."/>
            <person name="Na H."/>
            <person name="Ledsgaard L."/>
            <person name="Lin J."/>
            <person name="Lipzen A."/>
            <person name="Kuo A."/>
            <person name="Riley R."/>
            <person name="Mondo S."/>
            <person name="Labutti K."/>
            <person name="Haridas S."/>
            <person name="Pangalinan J."/>
            <person name="Salamov A.A."/>
            <person name="Simmons B.A."/>
            <person name="Magnuson J.K."/>
            <person name="Chen J."/>
            <person name="Drula E."/>
            <person name="Henrissat B."/>
            <person name="Wiebenga A."/>
            <person name="Lubbers R.J."/>
            <person name="Gomes A.C."/>
            <person name="Makela M.R."/>
            <person name="Stajich J."/>
            <person name="Grigoriev I.V."/>
            <person name="Mortensen U.H."/>
            <person name="De Vries R.P."/>
            <person name="Baker S.E."/>
            <person name="Andersen M.R."/>
        </authorList>
    </citation>
    <scope>NUCLEOTIDE SEQUENCE [LARGE SCALE GENOMIC DNA]</scope>
    <source>
        <strain evidence="1 2">CBS 588.65</strain>
    </source>
</reference>
<dbReference type="PANTHER" id="PTHR36195:SF5">
    <property type="entry name" value="BYS1 FAMILY PROTEIN (AFU_ORTHOLOGUE AFUA_2G04533)"/>
    <property type="match status" value="1"/>
</dbReference>